<feature type="region of interest" description="Disordered" evidence="1">
    <location>
        <begin position="79"/>
        <end position="128"/>
    </location>
</feature>
<sequence length="408" mass="46990">MNLADMLCYADIDQLARIADTYRCECSSHSKNELIQTILSTVQRRDVLESRVEDMSLEDMRFLNSLLFEQRASYSLEELTARAQSAAPEPATPEAVPPPPTPTPAKTAGRKRSAKAKAEAPPPEPDNSARAAIARFKRFGWLFSGFSHQTRFLYHVPEDVKRKLQDAIDRRFRQSLETRGEPAAYRDERGLIEDDVRALLEFARDNDVPLTADGVMYKRQLQLALDRMAIVEAVPGRSGWRFGYGRRFRDYPDRFSLLYDYAVFEKWLQEWPDRLELTEEGKTRLADKGRMDPAAVYRFWLRLYKNPVPNLISLVQWVSRLAEEWTTVESIERILLPLVRPFYYDAPQDVLRKRVLGSMMHLGLLMWGETESGESVVRMTPQGRKIVAGNEIRFEDRLTWAGSSEYGG</sequence>
<proteinExistence type="predicted"/>
<accession>A0A841TPD2</accession>
<dbReference type="RefSeq" id="WP_185134213.1">
    <property type="nucleotide sequence ID" value="NZ_BORM01000005.1"/>
</dbReference>
<reference evidence="2 3" key="1">
    <citation type="submission" date="2020-08" db="EMBL/GenBank/DDBJ databases">
        <title>Cohnella phylogeny.</title>
        <authorList>
            <person name="Dunlap C."/>
        </authorList>
    </citation>
    <scope>NUCLEOTIDE SEQUENCE [LARGE SCALE GENOMIC DNA]</scope>
    <source>
        <strain evidence="2 3">DSM 25239</strain>
    </source>
</reference>
<evidence type="ECO:0000256" key="1">
    <source>
        <dbReference type="SAM" id="MobiDB-lite"/>
    </source>
</evidence>
<dbReference type="AlphaFoldDB" id="A0A841TPD2"/>
<dbReference type="EMBL" id="JACJVR010000005">
    <property type="protein sequence ID" value="MBB6690186.1"/>
    <property type="molecule type" value="Genomic_DNA"/>
</dbReference>
<protein>
    <submittedName>
        <fullName evidence="2">Uncharacterized protein</fullName>
    </submittedName>
</protein>
<name>A0A841TPD2_9BACL</name>
<evidence type="ECO:0000313" key="2">
    <source>
        <dbReference type="EMBL" id="MBB6690186.1"/>
    </source>
</evidence>
<evidence type="ECO:0000313" key="3">
    <source>
        <dbReference type="Proteomes" id="UP000553776"/>
    </source>
</evidence>
<keyword evidence="3" id="KW-1185">Reference proteome</keyword>
<gene>
    <name evidence="2" type="ORF">H7B90_02115</name>
</gene>
<dbReference type="Proteomes" id="UP000553776">
    <property type="component" value="Unassembled WGS sequence"/>
</dbReference>
<comment type="caution">
    <text evidence="2">The sequence shown here is derived from an EMBL/GenBank/DDBJ whole genome shotgun (WGS) entry which is preliminary data.</text>
</comment>
<organism evidence="2 3">
    <name type="scientific">Cohnella xylanilytica</name>
    <dbReference type="NCBI Taxonomy" id="557555"/>
    <lineage>
        <taxon>Bacteria</taxon>
        <taxon>Bacillati</taxon>
        <taxon>Bacillota</taxon>
        <taxon>Bacilli</taxon>
        <taxon>Bacillales</taxon>
        <taxon>Paenibacillaceae</taxon>
        <taxon>Cohnella</taxon>
    </lineage>
</organism>